<name>A0A7I8WDG1_9ANNE</name>
<feature type="compositionally biased region" description="Polar residues" evidence="1">
    <location>
        <begin position="50"/>
        <end position="61"/>
    </location>
</feature>
<protein>
    <submittedName>
        <fullName evidence="2">Uncharacterized protein</fullName>
    </submittedName>
</protein>
<sequence>MGLKQSKRPEKNMIFVRNNESDKKRRLSCESSSGASPTAKRSRGGCQPVEKQTNLSTTSAFEQPTKNALFGLFYNNLQATNEQPAPADSSNETFTGPSNLGFSHGVDTSKKNNPPSIRQKLMRLKSSRK</sequence>
<feature type="region of interest" description="Disordered" evidence="1">
    <location>
        <begin position="1"/>
        <end position="61"/>
    </location>
</feature>
<feature type="compositionally biased region" description="Basic residues" evidence="1">
    <location>
        <begin position="120"/>
        <end position="129"/>
    </location>
</feature>
<gene>
    <name evidence="2" type="ORF">DGYR_LOCUS13414</name>
</gene>
<evidence type="ECO:0000313" key="3">
    <source>
        <dbReference type="Proteomes" id="UP000549394"/>
    </source>
</evidence>
<feature type="compositionally biased region" description="Polar residues" evidence="1">
    <location>
        <begin position="80"/>
        <end position="101"/>
    </location>
</feature>
<comment type="caution">
    <text evidence="2">The sequence shown here is derived from an EMBL/GenBank/DDBJ whole genome shotgun (WGS) entry which is preliminary data.</text>
</comment>
<evidence type="ECO:0000313" key="2">
    <source>
        <dbReference type="EMBL" id="CAD5126144.1"/>
    </source>
</evidence>
<keyword evidence="3" id="KW-1185">Reference proteome</keyword>
<accession>A0A7I8WDG1</accession>
<organism evidence="2 3">
    <name type="scientific">Dimorphilus gyrociliatus</name>
    <dbReference type="NCBI Taxonomy" id="2664684"/>
    <lineage>
        <taxon>Eukaryota</taxon>
        <taxon>Metazoa</taxon>
        <taxon>Spiralia</taxon>
        <taxon>Lophotrochozoa</taxon>
        <taxon>Annelida</taxon>
        <taxon>Polychaeta</taxon>
        <taxon>Polychaeta incertae sedis</taxon>
        <taxon>Dinophilidae</taxon>
        <taxon>Dimorphilus</taxon>
    </lineage>
</organism>
<feature type="region of interest" description="Disordered" evidence="1">
    <location>
        <begin position="80"/>
        <end position="129"/>
    </location>
</feature>
<reference evidence="2 3" key="1">
    <citation type="submission" date="2020-08" db="EMBL/GenBank/DDBJ databases">
        <authorList>
            <person name="Hejnol A."/>
        </authorList>
    </citation>
    <scope>NUCLEOTIDE SEQUENCE [LARGE SCALE GENOMIC DNA]</scope>
</reference>
<proteinExistence type="predicted"/>
<dbReference type="EMBL" id="CAJFCJ010000033">
    <property type="protein sequence ID" value="CAD5126144.1"/>
    <property type="molecule type" value="Genomic_DNA"/>
</dbReference>
<dbReference type="Proteomes" id="UP000549394">
    <property type="component" value="Unassembled WGS sequence"/>
</dbReference>
<evidence type="ECO:0000256" key="1">
    <source>
        <dbReference type="SAM" id="MobiDB-lite"/>
    </source>
</evidence>
<dbReference type="AlphaFoldDB" id="A0A7I8WDG1"/>